<reference evidence="4 5" key="1">
    <citation type="submission" date="2022-12" db="EMBL/GenBank/DDBJ databases">
        <title>Chromosome-level genome of Tegillarca granosa.</title>
        <authorList>
            <person name="Kim J."/>
        </authorList>
    </citation>
    <scope>NUCLEOTIDE SEQUENCE [LARGE SCALE GENOMIC DNA]</scope>
    <source>
        <strain evidence="4">Teg-2019</strain>
        <tissue evidence="4">Adductor muscle</tissue>
    </source>
</reference>
<dbReference type="PRINTS" id="PR00006">
    <property type="entry name" value="COFILIN"/>
</dbReference>
<accession>A0ABQ9EVK2</accession>
<sequence>MSLASGIKLNDHALNEYNRLQRPGTGDKEILRYIIFKIEDPEIVIDRQENRQVKGERDPTEVYDFGSKPVLMFWNPEDAAVRDRMLYAASFDAIKKKFNGIGACIQTSDMEDLELNVIQQKIDTKSLK</sequence>
<dbReference type="InterPro" id="IPR002108">
    <property type="entry name" value="ADF-H"/>
</dbReference>
<evidence type="ECO:0000259" key="3">
    <source>
        <dbReference type="PROSITE" id="PS51263"/>
    </source>
</evidence>
<dbReference type="Gene3D" id="3.40.20.10">
    <property type="entry name" value="Severin"/>
    <property type="match status" value="1"/>
</dbReference>
<dbReference type="PROSITE" id="PS51263">
    <property type="entry name" value="ADF_H"/>
    <property type="match status" value="1"/>
</dbReference>
<dbReference type="Pfam" id="PF00241">
    <property type="entry name" value="Cofilin_ADF"/>
    <property type="match status" value="1"/>
</dbReference>
<proteinExistence type="inferred from homology"/>
<evidence type="ECO:0000256" key="1">
    <source>
        <dbReference type="ARBA" id="ARBA00006844"/>
    </source>
</evidence>
<dbReference type="InterPro" id="IPR017904">
    <property type="entry name" value="ADF/Cofilin"/>
</dbReference>
<keyword evidence="2" id="KW-0009">Actin-binding</keyword>
<protein>
    <recommendedName>
        <fullName evidence="3">ADF-H domain-containing protein</fullName>
    </recommendedName>
</protein>
<evidence type="ECO:0000313" key="4">
    <source>
        <dbReference type="EMBL" id="KAJ8309199.1"/>
    </source>
</evidence>
<dbReference type="Proteomes" id="UP001217089">
    <property type="component" value="Unassembled WGS sequence"/>
</dbReference>
<evidence type="ECO:0000256" key="2">
    <source>
        <dbReference type="ARBA" id="ARBA00023203"/>
    </source>
</evidence>
<feature type="domain" description="ADF-H" evidence="3">
    <location>
        <begin position="1"/>
        <end position="123"/>
    </location>
</feature>
<comment type="caution">
    <text evidence="4">The sequence shown here is derived from an EMBL/GenBank/DDBJ whole genome shotgun (WGS) entry which is preliminary data.</text>
</comment>
<comment type="similarity">
    <text evidence="1">Belongs to the actin-binding proteins ADF family.</text>
</comment>
<keyword evidence="5" id="KW-1185">Reference proteome</keyword>
<dbReference type="SUPFAM" id="SSF55753">
    <property type="entry name" value="Actin depolymerizing proteins"/>
    <property type="match status" value="1"/>
</dbReference>
<evidence type="ECO:0000313" key="5">
    <source>
        <dbReference type="Proteomes" id="UP001217089"/>
    </source>
</evidence>
<dbReference type="SMART" id="SM00102">
    <property type="entry name" value="ADF"/>
    <property type="match status" value="1"/>
</dbReference>
<name>A0ABQ9EVK2_TEGGR</name>
<dbReference type="EMBL" id="JARBDR010000657">
    <property type="protein sequence ID" value="KAJ8309199.1"/>
    <property type="molecule type" value="Genomic_DNA"/>
</dbReference>
<dbReference type="PANTHER" id="PTHR11913">
    <property type="entry name" value="COFILIN-RELATED"/>
    <property type="match status" value="1"/>
</dbReference>
<dbReference type="InterPro" id="IPR029006">
    <property type="entry name" value="ADF-H/Gelsolin-like_dom_sf"/>
</dbReference>
<organism evidence="4 5">
    <name type="scientific">Tegillarca granosa</name>
    <name type="common">Malaysian cockle</name>
    <name type="synonym">Anadara granosa</name>
    <dbReference type="NCBI Taxonomy" id="220873"/>
    <lineage>
        <taxon>Eukaryota</taxon>
        <taxon>Metazoa</taxon>
        <taxon>Spiralia</taxon>
        <taxon>Lophotrochozoa</taxon>
        <taxon>Mollusca</taxon>
        <taxon>Bivalvia</taxon>
        <taxon>Autobranchia</taxon>
        <taxon>Pteriomorphia</taxon>
        <taxon>Arcoida</taxon>
        <taxon>Arcoidea</taxon>
        <taxon>Arcidae</taxon>
        <taxon>Tegillarca</taxon>
    </lineage>
</organism>
<gene>
    <name evidence="4" type="ORF">KUTeg_014073</name>
</gene>